<sequence length="257" mass="28197">MQLPPSGQYGPRITRPEKRRQPVFDAGPFRLGDAIMLVLYVLLFIFGFAALLYQIPGFHEMFSTPDAATFAVNLIGYAILFAGAMAMAFPVLWHSFRTFLYHPWAKGFMIPGAWITALLISAVTLMVLGQAVKSQNQLTIENLTTSIPFPTMFVVAVVMGPFVEEYVFRHLLIGKLSRKVNTWVCVLLSVALFAGIHFVGSGSFDPVAAVPYISLGAVISVAYVLSGKSLAYSYVLHAFNNAIALIISYTVLPLIQP</sequence>
<dbReference type="RefSeq" id="WP_345150941.1">
    <property type="nucleotide sequence ID" value="NZ_BAABEO010000015.1"/>
</dbReference>
<proteinExistence type="predicted"/>
<reference evidence="4" key="1">
    <citation type="journal article" date="2019" name="Int. J. Syst. Evol. Microbiol.">
        <title>The Global Catalogue of Microorganisms (GCM) 10K type strain sequencing project: providing services to taxonomists for standard genome sequencing and annotation.</title>
        <authorList>
            <consortium name="The Broad Institute Genomics Platform"/>
            <consortium name="The Broad Institute Genome Sequencing Center for Infectious Disease"/>
            <person name="Wu L."/>
            <person name="Ma J."/>
        </authorList>
    </citation>
    <scope>NUCLEOTIDE SEQUENCE [LARGE SCALE GENOMIC DNA]</scope>
    <source>
        <strain evidence="4">JCM 30742</strain>
    </source>
</reference>
<dbReference type="Pfam" id="PF02517">
    <property type="entry name" value="Rce1-like"/>
    <property type="match status" value="1"/>
</dbReference>
<keyword evidence="1" id="KW-0812">Transmembrane</keyword>
<protein>
    <recommendedName>
        <fullName evidence="2">CAAX prenyl protease 2/Lysostaphin resistance protein A-like domain-containing protein</fullName>
    </recommendedName>
</protein>
<dbReference type="Proteomes" id="UP001500752">
    <property type="component" value="Unassembled WGS sequence"/>
</dbReference>
<accession>A0ABP7CD58</accession>
<dbReference type="EMBL" id="BAABEO010000015">
    <property type="protein sequence ID" value="GAA3685051.1"/>
    <property type="molecule type" value="Genomic_DNA"/>
</dbReference>
<evidence type="ECO:0000313" key="3">
    <source>
        <dbReference type="EMBL" id="GAA3685051.1"/>
    </source>
</evidence>
<gene>
    <name evidence="3" type="ORF">GCM10023081_23290</name>
</gene>
<feature type="transmembrane region" description="Helical" evidence="1">
    <location>
        <begin position="206"/>
        <end position="225"/>
    </location>
</feature>
<dbReference type="InterPro" id="IPR052710">
    <property type="entry name" value="CAAX_protease"/>
</dbReference>
<keyword evidence="1" id="KW-0472">Membrane</keyword>
<keyword evidence="1" id="KW-1133">Transmembrane helix</keyword>
<feature type="transmembrane region" description="Helical" evidence="1">
    <location>
        <begin position="108"/>
        <end position="129"/>
    </location>
</feature>
<feature type="domain" description="CAAX prenyl protease 2/Lysostaphin resistance protein A-like" evidence="2">
    <location>
        <begin position="150"/>
        <end position="243"/>
    </location>
</feature>
<feature type="transmembrane region" description="Helical" evidence="1">
    <location>
        <begin position="180"/>
        <end position="200"/>
    </location>
</feature>
<dbReference type="InterPro" id="IPR003675">
    <property type="entry name" value="Rce1/LyrA-like_dom"/>
</dbReference>
<evidence type="ECO:0000313" key="4">
    <source>
        <dbReference type="Proteomes" id="UP001500752"/>
    </source>
</evidence>
<comment type="caution">
    <text evidence="3">The sequence shown here is derived from an EMBL/GenBank/DDBJ whole genome shotgun (WGS) entry which is preliminary data.</text>
</comment>
<dbReference type="PANTHER" id="PTHR36435:SF1">
    <property type="entry name" value="CAAX AMINO TERMINAL PROTEASE FAMILY PROTEIN"/>
    <property type="match status" value="1"/>
</dbReference>
<feature type="transmembrane region" description="Helical" evidence="1">
    <location>
        <begin position="75"/>
        <end position="96"/>
    </location>
</feature>
<keyword evidence="4" id="KW-1185">Reference proteome</keyword>
<evidence type="ECO:0000259" key="2">
    <source>
        <dbReference type="Pfam" id="PF02517"/>
    </source>
</evidence>
<organism evidence="3 4">
    <name type="scientific">Arthrobacter ginkgonis</name>
    <dbReference type="NCBI Taxonomy" id="1630594"/>
    <lineage>
        <taxon>Bacteria</taxon>
        <taxon>Bacillati</taxon>
        <taxon>Actinomycetota</taxon>
        <taxon>Actinomycetes</taxon>
        <taxon>Micrococcales</taxon>
        <taxon>Micrococcaceae</taxon>
        <taxon>Arthrobacter</taxon>
    </lineage>
</organism>
<dbReference type="PANTHER" id="PTHR36435">
    <property type="entry name" value="SLR1288 PROTEIN"/>
    <property type="match status" value="1"/>
</dbReference>
<feature type="transmembrane region" description="Helical" evidence="1">
    <location>
        <begin position="232"/>
        <end position="255"/>
    </location>
</feature>
<name>A0ABP7CD58_9MICC</name>
<evidence type="ECO:0000256" key="1">
    <source>
        <dbReference type="SAM" id="Phobius"/>
    </source>
</evidence>
<feature type="transmembrane region" description="Helical" evidence="1">
    <location>
        <begin position="34"/>
        <end position="55"/>
    </location>
</feature>